<protein>
    <submittedName>
        <fullName evidence="2">Uncharacterized protein</fullName>
    </submittedName>
</protein>
<accession>A0A8D8PTM6</accession>
<organism evidence="2">
    <name type="scientific">Cacopsylla melanoneura</name>
    <dbReference type="NCBI Taxonomy" id="428564"/>
    <lineage>
        <taxon>Eukaryota</taxon>
        <taxon>Metazoa</taxon>
        <taxon>Ecdysozoa</taxon>
        <taxon>Arthropoda</taxon>
        <taxon>Hexapoda</taxon>
        <taxon>Insecta</taxon>
        <taxon>Pterygota</taxon>
        <taxon>Neoptera</taxon>
        <taxon>Paraneoptera</taxon>
        <taxon>Hemiptera</taxon>
        <taxon>Sternorrhyncha</taxon>
        <taxon>Psylloidea</taxon>
        <taxon>Psyllidae</taxon>
        <taxon>Psyllinae</taxon>
        <taxon>Cacopsylla</taxon>
    </lineage>
</organism>
<dbReference type="AlphaFoldDB" id="A0A8D8PTM6"/>
<evidence type="ECO:0000313" key="2">
    <source>
        <dbReference type="EMBL" id="CAG6612938.1"/>
    </source>
</evidence>
<name>A0A8D8PTM6_9HEMI</name>
<keyword evidence="1" id="KW-1133">Transmembrane helix</keyword>
<reference evidence="2" key="1">
    <citation type="submission" date="2021-05" db="EMBL/GenBank/DDBJ databases">
        <authorList>
            <person name="Alioto T."/>
            <person name="Alioto T."/>
            <person name="Gomez Garrido J."/>
        </authorList>
    </citation>
    <scope>NUCLEOTIDE SEQUENCE</scope>
</reference>
<sequence length="115" mass="13969">MSPRIEKIYTCCCIFNLFSIPPFISLFIYLRYCKVVNISNTQTLPHWRRKWVFCHPYLGHGVKKTPWPGVKKHHGTQENFKLYLLRINLYWLKVKFYRSKGHTYYKGRITRYFSG</sequence>
<keyword evidence="1" id="KW-0472">Membrane</keyword>
<dbReference type="EMBL" id="HBUF01025966">
    <property type="protein sequence ID" value="CAG6612938.1"/>
    <property type="molecule type" value="Transcribed_RNA"/>
</dbReference>
<proteinExistence type="predicted"/>
<evidence type="ECO:0000256" key="1">
    <source>
        <dbReference type="SAM" id="Phobius"/>
    </source>
</evidence>
<feature type="transmembrane region" description="Helical" evidence="1">
    <location>
        <begin position="12"/>
        <end position="32"/>
    </location>
</feature>
<keyword evidence="1" id="KW-0812">Transmembrane</keyword>